<keyword evidence="2" id="KW-0238">DNA-binding</keyword>
<dbReference type="CDD" id="cd00090">
    <property type="entry name" value="HTH_ARSR"/>
    <property type="match status" value="1"/>
</dbReference>
<organism evidence="5 6">
    <name type="scientific">Thermoanaerobacterium butyriciformans</name>
    <dbReference type="NCBI Taxonomy" id="1702242"/>
    <lineage>
        <taxon>Bacteria</taxon>
        <taxon>Bacillati</taxon>
        <taxon>Bacillota</taxon>
        <taxon>Clostridia</taxon>
        <taxon>Thermoanaerobacterales</taxon>
        <taxon>Thermoanaerobacteraceae</taxon>
        <taxon>Thermoanaerobacterium</taxon>
    </lineage>
</organism>
<dbReference type="InterPro" id="IPR036388">
    <property type="entry name" value="WH-like_DNA-bd_sf"/>
</dbReference>
<dbReference type="SUPFAM" id="SSF46785">
    <property type="entry name" value="Winged helix' DNA-binding domain"/>
    <property type="match status" value="1"/>
</dbReference>
<dbReference type="PROSITE" id="PS50987">
    <property type="entry name" value="HTH_ARSR_2"/>
    <property type="match status" value="1"/>
</dbReference>
<dbReference type="PROSITE" id="PS00846">
    <property type="entry name" value="HTH_ARSR_1"/>
    <property type="match status" value="1"/>
</dbReference>
<dbReference type="PANTHER" id="PTHR33154">
    <property type="entry name" value="TRANSCRIPTIONAL REGULATOR, ARSR FAMILY"/>
    <property type="match status" value="1"/>
</dbReference>
<dbReference type="RefSeq" id="WP_209453666.1">
    <property type="nucleotide sequence ID" value="NZ_JAGGLT010000012.1"/>
</dbReference>
<reference evidence="5" key="1">
    <citation type="submission" date="2021-03" db="EMBL/GenBank/DDBJ databases">
        <title>Genomic Encyclopedia of Type Strains, Phase IV (KMG-IV): sequencing the most valuable type-strain genomes for metagenomic binning, comparative biology and taxonomic classification.</title>
        <authorList>
            <person name="Goeker M."/>
        </authorList>
    </citation>
    <scope>NUCLEOTIDE SEQUENCE</scope>
    <source>
        <strain evidence="5">DSM 101588</strain>
    </source>
</reference>
<keyword evidence="3" id="KW-0804">Transcription</keyword>
<evidence type="ECO:0000259" key="4">
    <source>
        <dbReference type="PROSITE" id="PS50987"/>
    </source>
</evidence>
<accession>A0ABS4NFJ5</accession>
<feature type="domain" description="HTH arsR-type" evidence="4">
    <location>
        <begin position="1"/>
        <end position="96"/>
    </location>
</feature>
<dbReference type="PANTHER" id="PTHR33154:SF18">
    <property type="entry name" value="ARSENICAL RESISTANCE OPERON REPRESSOR"/>
    <property type="match status" value="1"/>
</dbReference>
<dbReference type="InterPro" id="IPR036390">
    <property type="entry name" value="WH_DNA-bd_sf"/>
</dbReference>
<dbReference type="SMART" id="SM00418">
    <property type="entry name" value="HTH_ARSR"/>
    <property type="match status" value="1"/>
</dbReference>
<dbReference type="Gene3D" id="1.10.10.10">
    <property type="entry name" value="Winged helix-like DNA-binding domain superfamily/Winged helix DNA-binding domain"/>
    <property type="match status" value="1"/>
</dbReference>
<evidence type="ECO:0000256" key="1">
    <source>
        <dbReference type="ARBA" id="ARBA00023015"/>
    </source>
</evidence>
<dbReference type="NCBIfam" id="NF033788">
    <property type="entry name" value="HTH_metalloreg"/>
    <property type="match status" value="1"/>
</dbReference>
<dbReference type="InterPro" id="IPR001845">
    <property type="entry name" value="HTH_ArsR_DNA-bd_dom"/>
</dbReference>
<comment type="caution">
    <text evidence="5">The sequence shown here is derived from an EMBL/GenBank/DDBJ whole genome shotgun (WGS) entry which is preliminary data.</text>
</comment>
<dbReference type="Pfam" id="PF01022">
    <property type="entry name" value="HTH_5"/>
    <property type="match status" value="1"/>
</dbReference>
<keyword evidence="1" id="KW-0805">Transcription regulation</keyword>
<name>A0ABS4NFJ5_9THEO</name>
<evidence type="ECO:0000313" key="5">
    <source>
        <dbReference type="EMBL" id="MBP2071798.1"/>
    </source>
</evidence>
<dbReference type="EMBL" id="JAGGLT010000012">
    <property type="protein sequence ID" value="MBP2071798.1"/>
    <property type="molecule type" value="Genomic_DNA"/>
</dbReference>
<dbReference type="InterPro" id="IPR011991">
    <property type="entry name" value="ArsR-like_HTH"/>
</dbReference>
<gene>
    <name evidence="5" type="ORF">J2Z80_001318</name>
</gene>
<protein>
    <submittedName>
        <fullName evidence="5">ArsR family transcriptional regulator</fullName>
    </submittedName>
</protein>
<evidence type="ECO:0000313" key="6">
    <source>
        <dbReference type="Proteomes" id="UP001166402"/>
    </source>
</evidence>
<sequence length="121" mass="14318">MNIVGVFKALCDENRLRIFNLLSKDTLCVCDIEAILNMTQSNVSRHLNKLKSEGIITYEKKAQWAYYKIDDNFIKENKLLYDYLISTLRNHPKFVEDNENYKKHKESNISCEQFIKKGNQH</sequence>
<evidence type="ECO:0000256" key="3">
    <source>
        <dbReference type="ARBA" id="ARBA00023163"/>
    </source>
</evidence>
<dbReference type="Proteomes" id="UP001166402">
    <property type="component" value="Unassembled WGS sequence"/>
</dbReference>
<keyword evidence="6" id="KW-1185">Reference proteome</keyword>
<dbReference type="InterPro" id="IPR051081">
    <property type="entry name" value="HTH_MetalResp_TranReg"/>
</dbReference>
<proteinExistence type="predicted"/>
<dbReference type="InterPro" id="IPR018334">
    <property type="entry name" value="ArsR_HTH"/>
</dbReference>
<evidence type="ECO:0000256" key="2">
    <source>
        <dbReference type="ARBA" id="ARBA00023125"/>
    </source>
</evidence>
<dbReference type="PRINTS" id="PR00778">
    <property type="entry name" value="HTHARSR"/>
</dbReference>